<dbReference type="AlphaFoldDB" id="A0AAP0J3L3"/>
<dbReference type="Proteomes" id="UP001419268">
    <property type="component" value="Unassembled WGS sequence"/>
</dbReference>
<dbReference type="EMBL" id="JBBNAG010000006">
    <property type="protein sequence ID" value="KAK9126936.1"/>
    <property type="molecule type" value="Genomic_DNA"/>
</dbReference>
<dbReference type="SUPFAM" id="SSF50475">
    <property type="entry name" value="FMN-binding split barrel"/>
    <property type="match status" value="1"/>
</dbReference>
<comment type="caution">
    <text evidence="1">The sequence shown here is derived from an EMBL/GenBank/DDBJ whole genome shotgun (WGS) entry which is preliminary data.</text>
</comment>
<dbReference type="PANTHER" id="PTHR37375:SF1">
    <property type="entry name" value="DUF2470 DOMAIN-CONTAINING PROTEIN"/>
    <property type="match status" value="1"/>
</dbReference>
<dbReference type="Gene3D" id="3.20.180.10">
    <property type="entry name" value="PNP-oxidase-like"/>
    <property type="match status" value="1"/>
</dbReference>
<dbReference type="PANTHER" id="PTHR37375">
    <property type="entry name" value="EXPRESSED PROTEIN"/>
    <property type="match status" value="1"/>
</dbReference>
<proteinExistence type="predicted"/>
<name>A0AAP0J3L3_9MAGN</name>
<dbReference type="InterPro" id="IPR037119">
    <property type="entry name" value="Haem_oxidase_HugZ-like_sf"/>
</dbReference>
<dbReference type="Gene3D" id="2.30.110.10">
    <property type="entry name" value="Electron Transport, Fmn-binding Protein, Chain A"/>
    <property type="match status" value="1"/>
</dbReference>
<gene>
    <name evidence="1" type="ORF">Scep_015782</name>
</gene>
<keyword evidence="2" id="KW-1185">Reference proteome</keyword>
<evidence type="ECO:0000313" key="1">
    <source>
        <dbReference type="EMBL" id="KAK9126936.1"/>
    </source>
</evidence>
<dbReference type="InterPro" id="IPR012349">
    <property type="entry name" value="Split_barrel_FMN-bd"/>
</dbReference>
<protein>
    <submittedName>
        <fullName evidence="1">Uncharacterized protein</fullName>
    </submittedName>
</protein>
<accession>A0AAP0J3L3</accession>
<organism evidence="1 2">
    <name type="scientific">Stephania cephalantha</name>
    <dbReference type="NCBI Taxonomy" id="152367"/>
    <lineage>
        <taxon>Eukaryota</taxon>
        <taxon>Viridiplantae</taxon>
        <taxon>Streptophyta</taxon>
        <taxon>Embryophyta</taxon>
        <taxon>Tracheophyta</taxon>
        <taxon>Spermatophyta</taxon>
        <taxon>Magnoliopsida</taxon>
        <taxon>Ranunculales</taxon>
        <taxon>Menispermaceae</taxon>
        <taxon>Menispermoideae</taxon>
        <taxon>Cissampelideae</taxon>
        <taxon>Stephania</taxon>
    </lineage>
</organism>
<sequence>MKIAGKAVVLPYAERCKNILVSNWRGTLHTIKADAKGSKGDIYSSKIKYFFNKGRPYVWVLEGDKHNVNTVIDERGSLAVTSPFPGPLASLLKSINKLPSRIALTGDVIPVRHEKAHSVAENLRETILSEEKTLKQSSYSVSGIFSSSAGCSSRGESLQEVLDGGDRYVAYKFDIRSCSYIDNGGSEHEVDVAEIKASKADQLSPYAVKLIDGINQSRARRRALMLFCLVHMNTKARDAFILSVDRKGFDVLGKVPRLVTTEGLNDHQWREFRFTFTEEANDIETFCRLLVEMEEEALKTVSSYSGLTF</sequence>
<evidence type="ECO:0000313" key="2">
    <source>
        <dbReference type="Proteomes" id="UP001419268"/>
    </source>
</evidence>
<reference evidence="1 2" key="1">
    <citation type="submission" date="2024-01" db="EMBL/GenBank/DDBJ databases">
        <title>Genome assemblies of Stephania.</title>
        <authorList>
            <person name="Yang L."/>
        </authorList>
    </citation>
    <scope>NUCLEOTIDE SEQUENCE [LARGE SCALE GENOMIC DNA]</scope>
    <source>
        <strain evidence="1">JXDWG</strain>
        <tissue evidence="1">Leaf</tissue>
    </source>
</reference>